<evidence type="ECO:0000313" key="3">
    <source>
        <dbReference type="EMBL" id="GEN13521.1"/>
    </source>
</evidence>
<dbReference type="Proteomes" id="UP000321514">
    <property type="component" value="Unassembled WGS sequence"/>
</dbReference>
<dbReference type="AlphaFoldDB" id="A0A511TH96"/>
<comment type="caution">
    <text evidence="3">The sequence shown here is derived from an EMBL/GenBank/DDBJ whole genome shotgun (WGS) entry which is preliminary data.</text>
</comment>
<gene>
    <name evidence="3" type="ORF">MFU01_85580</name>
</gene>
<evidence type="ECO:0000256" key="1">
    <source>
        <dbReference type="ARBA" id="ARBA00022729"/>
    </source>
</evidence>
<name>A0A511TH96_MYXFU</name>
<dbReference type="EMBL" id="BJXR01000084">
    <property type="protein sequence ID" value="GEN13521.1"/>
    <property type="molecule type" value="Genomic_DNA"/>
</dbReference>
<reference evidence="3 4" key="1">
    <citation type="submission" date="2019-07" db="EMBL/GenBank/DDBJ databases">
        <title>Whole genome shotgun sequence of Myxococcus fulvus NBRC 100333.</title>
        <authorList>
            <person name="Hosoyama A."/>
            <person name="Uohara A."/>
            <person name="Ohji S."/>
            <person name="Ichikawa N."/>
        </authorList>
    </citation>
    <scope>NUCLEOTIDE SEQUENCE [LARGE SCALE GENOMIC DNA]</scope>
    <source>
        <strain evidence="3 4">NBRC 100333</strain>
    </source>
</reference>
<evidence type="ECO:0000313" key="4">
    <source>
        <dbReference type="Proteomes" id="UP000321514"/>
    </source>
</evidence>
<dbReference type="Pfam" id="PF13205">
    <property type="entry name" value="Big_5"/>
    <property type="match status" value="1"/>
</dbReference>
<dbReference type="Gene3D" id="2.60.40.1220">
    <property type="match status" value="1"/>
</dbReference>
<evidence type="ECO:0000259" key="2">
    <source>
        <dbReference type="Pfam" id="PF13205"/>
    </source>
</evidence>
<feature type="domain" description="SbsA Ig-like" evidence="2">
    <location>
        <begin position="192"/>
        <end position="290"/>
    </location>
</feature>
<proteinExistence type="predicted"/>
<accession>A0A511TH96</accession>
<sequence length="675" mass="74501">MPRGAPQEGGRRSGFLVRTGVPARDGSVWIPPGAQGERVEGKQLKAGGLKGVREGCYVRRTVLWATEWGLHRRLVMRTPRPVLLPWVAAVLLSSPACIEVPAITPVNSEVRIVAPAGVAHTNGVLEVRLEVAGHVPDRLELLRDGEVLAVLEPPYVYAWDTTVEAEGEHTLRTRTVFGETVFEGESREVVVDRTAPRLVTRTPEPGAQMVWVKAPIQAEFSEPMKVDTVTSATVRLTVGDAEVPRTVGLSGDGKTLTVSPGEGYAPSNPVRLVLTETVVDLAGNSLVPESRGWDWVVPFWIPWGTGDGARTSFSSYESVGSYAFDISGNLIAAWRDTRPTSSQRYLRVRHFTKGEWIDYGSSGIAASGVSTFYETSLLLNPEGHPIVAWKQVHSSSPHQERIHAAYWSGSQWNSMETSIGKDETKTYKTSPHLTWTASGHPAIAWTEQDTSQNAIICAAEWGSNKWHILGTCYNTQEHTQWARAPALQYTSNNTPTLAWVATNPSNINAIHASQFTNNTWEPLFQEDLEVQNQEPYVSLAIGSSDTPIISWLYTDSEGYEAVTTSRWHEFTWTLMGPMMMPLSGDLAMTGSALQTDASGTPFIAWTGYNHPKHRLHTARWSGQQWESLDDSSFANDGSALTSVHSLQRTNTGEIILSWQESTETGTRMRVRRFNR</sequence>
<protein>
    <recommendedName>
        <fullName evidence="2">SbsA Ig-like domain-containing protein</fullName>
    </recommendedName>
</protein>
<organism evidence="3 4">
    <name type="scientific">Myxococcus fulvus</name>
    <dbReference type="NCBI Taxonomy" id="33"/>
    <lineage>
        <taxon>Bacteria</taxon>
        <taxon>Pseudomonadati</taxon>
        <taxon>Myxococcota</taxon>
        <taxon>Myxococcia</taxon>
        <taxon>Myxococcales</taxon>
        <taxon>Cystobacterineae</taxon>
        <taxon>Myxococcaceae</taxon>
        <taxon>Myxococcus</taxon>
    </lineage>
</organism>
<dbReference type="InterPro" id="IPR014755">
    <property type="entry name" value="Cu-Rt/internalin_Ig-like"/>
</dbReference>
<keyword evidence="1" id="KW-0732">Signal</keyword>
<dbReference type="InterPro" id="IPR032812">
    <property type="entry name" value="SbsA_Ig"/>
</dbReference>